<protein>
    <recommendedName>
        <fullName evidence="1 9">Tyrosine--tRNA ligase</fullName>
        <ecNumber evidence="1 9">6.1.1.1</ecNumber>
    </recommendedName>
    <alternativeName>
        <fullName evidence="7 9">Tyrosyl-tRNA synthetase</fullName>
    </alternativeName>
</protein>
<evidence type="ECO:0000256" key="6">
    <source>
        <dbReference type="ARBA" id="ARBA00023146"/>
    </source>
</evidence>
<keyword evidence="2 9" id="KW-0436">Ligase</keyword>
<accession>A0AA36D2P7</accession>
<dbReference type="InterPro" id="IPR002307">
    <property type="entry name" value="Tyr-tRNA-ligase"/>
</dbReference>
<evidence type="ECO:0000256" key="1">
    <source>
        <dbReference type="ARBA" id="ARBA00013160"/>
    </source>
</evidence>
<dbReference type="InterPro" id="IPR036986">
    <property type="entry name" value="S4_RNA-bd_sf"/>
</dbReference>
<dbReference type="GO" id="GO:0006437">
    <property type="term" value="P:tyrosyl-tRNA aminoacylation"/>
    <property type="evidence" value="ECO:0007669"/>
    <property type="project" value="InterPro"/>
</dbReference>
<evidence type="ECO:0000256" key="2">
    <source>
        <dbReference type="ARBA" id="ARBA00022598"/>
    </source>
</evidence>
<name>A0AA36D2P7_9BILA</name>
<dbReference type="GO" id="GO:0005524">
    <property type="term" value="F:ATP binding"/>
    <property type="evidence" value="ECO:0007669"/>
    <property type="project" value="UniProtKB-KW"/>
</dbReference>
<organism evidence="10 11">
    <name type="scientific">Mesorhabditis spiculigera</name>
    <dbReference type="NCBI Taxonomy" id="96644"/>
    <lineage>
        <taxon>Eukaryota</taxon>
        <taxon>Metazoa</taxon>
        <taxon>Ecdysozoa</taxon>
        <taxon>Nematoda</taxon>
        <taxon>Chromadorea</taxon>
        <taxon>Rhabditida</taxon>
        <taxon>Rhabditina</taxon>
        <taxon>Rhabditomorpha</taxon>
        <taxon>Rhabditoidea</taxon>
        <taxon>Rhabditidae</taxon>
        <taxon>Mesorhabditinae</taxon>
        <taxon>Mesorhabditis</taxon>
    </lineage>
</organism>
<dbReference type="InterPro" id="IPR001412">
    <property type="entry name" value="aa-tRNA-synth_I_CS"/>
</dbReference>
<keyword evidence="5 9" id="KW-0648">Protein biosynthesis</keyword>
<dbReference type="InterPro" id="IPR024088">
    <property type="entry name" value="Tyr-tRNA-ligase_bac-type"/>
</dbReference>
<evidence type="ECO:0000256" key="4">
    <source>
        <dbReference type="ARBA" id="ARBA00022840"/>
    </source>
</evidence>
<dbReference type="EC" id="6.1.1.1" evidence="1 9"/>
<feature type="non-terminal residue" evidence="10">
    <location>
        <position position="444"/>
    </location>
</feature>
<evidence type="ECO:0000256" key="3">
    <source>
        <dbReference type="ARBA" id="ARBA00022741"/>
    </source>
</evidence>
<keyword evidence="11" id="KW-1185">Reference proteome</keyword>
<evidence type="ECO:0000256" key="7">
    <source>
        <dbReference type="ARBA" id="ARBA00033323"/>
    </source>
</evidence>
<sequence>MRCTRPLRKPLVNYLKELHRRNLISASFPGGILDEKYTTVLGNLPPVLYAGFDPTADSLHIGNLLVLNNLLRAAQFGCTVKVLVGGATAAVGDPSGRTSERTEMAKERIRSHANSIIGLLDGICSNFAESQPGSSRIEILDNAQWFGQMNAIDYLRVCREFRVGAMLRTGAVKARMEGDVDNDGISFTEFSYQTLQAIDWLQLVERYKCHFQIGGSDQLGHLDLGAHFVKKRTGRFTGGITMPLVTDAAGNKLGKSTGASVWLSDKRTSAFHFYQFWRQLPDNDVERLFPMFTLKNYDELVAILDEHRGKLGQWHAQSRLAQEMTTLVHGNAGLEKAEACSRALYQGDINTLETLSRDDILRLFGTTTRLNRDSVGSFAELAFKTRTDNKPAHNLMKTGAFKVNGVRKTEPEEKIKFETILLKGTDDLTLICWGKRKFQIVQWE</sequence>
<keyword evidence="4 9" id="KW-0067">ATP-binding</keyword>
<dbReference type="Pfam" id="PF00579">
    <property type="entry name" value="tRNA-synt_1b"/>
    <property type="match status" value="1"/>
</dbReference>
<dbReference type="PROSITE" id="PS00178">
    <property type="entry name" value="AA_TRNA_LIGASE_I"/>
    <property type="match status" value="1"/>
</dbReference>
<proteinExistence type="inferred from homology"/>
<comment type="catalytic activity">
    <reaction evidence="8 9">
        <text>tRNA(Tyr) + L-tyrosine + ATP = L-tyrosyl-tRNA(Tyr) + AMP + diphosphate + H(+)</text>
        <dbReference type="Rhea" id="RHEA:10220"/>
        <dbReference type="Rhea" id="RHEA-COMP:9706"/>
        <dbReference type="Rhea" id="RHEA-COMP:9707"/>
        <dbReference type="ChEBI" id="CHEBI:15378"/>
        <dbReference type="ChEBI" id="CHEBI:30616"/>
        <dbReference type="ChEBI" id="CHEBI:33019"/>
        <dbReference type="ChEBI" id="CHEBI:58315"/>
        <dbReference type="ChEBI" id="CHEBI:78442"/>
        <dbReference type="ChEBI" id="CHEBI:78536"/>
        <dbReference type="ChEBI" id="CHEBI:456215"/>
        <dbReference type="EC" id="6.1.1.1"/>
    </reaction>
</comment>
<comment type="caution">
    <text evidence="10">The sequence shown here is derived from an EMBL/GenBank/DDBJ whole genome shotgun (WGS) entry which is preliminary data.</text>
</comment>
<dbReference type="InterPro" id="IPR002305">
    <property type="entry name" value="aa-tRNA-synth_Ic"/>
</dbReference>
<evidence type="ECO:0000313" key="11">
    <source>
        <dbReference type="Proteomes" id="UP001177023"/>
    </source>
</evidence>
<dbReference type="Gene3D" id="3.40.50.620">
    <property type="entry name" value="HUPs"/>
    <property type="match status" value="1"/>
</dbReference>
<reference evidence="10" key="1">
    <citation type="submission" date="2023-06" db="EMBL/GenBank/DDBJ databases">
        <authorList>
            <person name="Delattre M."/>
        </authorList>
    </citation>
    <scope>NUCLEOTIDE SEQUENCE</scope>
    <source>
        <strain evidence="10">AF72</strain>
    </source>
</reference>
<keyword evidence="3 9" id="KW-0547">Nucleotide-binding</keyword>
<comment type="similarity">
    <text evidence="9">Belongs to the class-I aminoacyl-tRNA synthetase family.</text>
</comment>
<evidence type="ECO:0000256" key="8">
    <source>
        <dbReference type="ARBA" id="ARBA00048248"/>
    </source>
</evidence>
<gene>
    <name evidence="10" type="ORF">MSPICULIGERA_LOCUS17788</name>
</gene>
<dbReference type="CDD" id="cd00805">
    <property type="entry name" value="TyrRS_core"/>
    <property type="match status" value="1"/>
</dbReference>
<dbReference type="GO" id="GO:0005829">
    <property type="term" value="C:cytosol"/>
    <property type="evidence" value="ECO:0007669"/>
    <property type="project" value="TreeGrafter"/>
</dbReference>
<dbReference type="Gene3D" id="1.10.240.10">
    <property type="entry name" value="Tyrosyl-Transfer RNA Synthetase"/>
    <property type="match status" value="1"/>
</dbReference>
<evidence type="ECO:0000256" key="9">
    <source>
        <dbReference type="RuleBase" id="RU361234"/>
    </source>
</evidence>
<evidence type="ECO:0000313" key="10">
    <source>
        <dbReference type="EMBL" id="CAJ0579576.1"/>
    </source>
</evidence>
<dbReference type="EMBL" id="CATQJA010002657">
    <property type="protein sequence ID" value="CAJ0579576.1"/>
    <property type="molecule type" value="Genomic_DNA"/>
</dbReference>
<dbReference type="FunFam" id="1.10.240.10:FF:000001">
    <property type="entry name" value="Tyrosine--tRNA ligase"/>
    <property type="match status" value="1"/>
</dbReference>
<dbReference type="PANTHER" id="PTHR11766:SF0">
    <property type="entry name" value="TYROSINE--TRNA LIGASE, MITOCHONDRIAL"/>
    <property type="match status" value="1"/>
</dbReference>
<dbReference type="PANTHER" id="PTHR11766">
    <property type="entry name" value="TYROSYL-TRNA SYNTHETASE"/>
    <property type="match status" value="1"/>
</dbReference>
<dbReference type="PRINTS" id="PR01040">
    <property type="entry name" value="TRNASYNTHTYR"/>
</dbReference>
<dbReference type="InterPro" id="IPR014729">
    <property type="entry name" value="Rossmann-like_a/b/a_fold"/>
</dbReference>
<evidence type="ECO:0000256" key="5">
    <source>
        <dbReference type="ARBA" id="ARBA00022917"/>
    </source>
</evidence>
<dbReference type="GO" id="GO:0004831">
    <property type="term" value="F:tyrosine-tRNA ligase activity"/>
    <property type="evidence" value="ECO:0007669"/>
    <property type="project" value="UniProtKB-EC"/>
</dbReference>
<dbReference type="Proteomes" id="UP001177023">
    <property type="component" value="Unassembled WGS sequence"/>
</dbReference>
<dbReference type="Gene3D" id="3.10.290.10">
    <property type="entry name" value="RNA-binding S4 domain"/>
    <property type="match status" value="1"/>
</dbReference>
<dbReference type="SUPFAM" id="SSF52374">
    <property type="entry name" value="Nucleotidylyl transferase"/>
    <property type="match status" value="1"/>
</dbReference>
<dbReference type="GO" id="GO:0005739">
    <property type="term" value="C:mitochondrion"/>
    <property type="evidence" value="ECO:0007669"/>
    <property type="project" value="TreeGrafter"/>
</dbReference>
<dbReference type="NCBIfam" id="TIGR00234">
    <property type="entry name" value="tyrS"/>
    <property type="match status" value="1"/>
</dbReference>
<keyword evidence="6 9" id="KW-0030">Aminoacyl-tRNA synthetase</keyword>
<dbReference type="AlphaFoldDB" id="A0AA36D2P7"/>
<dbReference type="GO" id="GO:0003723">
    <property type="term" value="F:RNA binding"/>
    <property type="evidence" value="ECO:0007669"/>
    <property type="project" value="InterPro"/>
</dbReference>